<dbReference type="EMBL" id="VSRR010059292">
    <property type="protein sequence ID" value="MPC82280.1"/>
    <property type="molecule type" value="Genomic_DNA"/>
</dbReference>
<evidence type="ECO:0000313" key="2">
    <source>
        <dbReference type="EMBL" id="MPC82280.1"/>
    </source>
</evidence>
<feature type="region of interest" description="Disordered" evidence="1">
    <location>
        <begin position="62"/>
        <end position="90"/>
    </location>
</feature>
<gene>
    <name evidence="2" type="ORF">E2C01_076937</name>
</gene>
<accession>A0A5B7ID26</accession>
<keyword evidence="3" id="KW-1185">Reference proteome</keyword>
<dbReference type="Proteomes" id="UP000324222">
    <property type="component" value="Unassembled WGS sequence"/>
</dbReference>
<reference evidence="2 3" key="1">
    <citation type="submission" date="2019-05" db="EMBL/GenBank/DDBJ databases">
        <title>Another draft genome of Portunus trituberculatus and its Hox gene families provides insights of decapod evolution.</title>
        <authorList>
            <person name="Jeong J.-H."/>
            <person name="Song I."/>
            <person name="Kim S."/>
            <person name="Choi T."/>
            <person name="Kim D."/>
            <person name="Ryu S."/>
            <person name="Kim W."/>
        </authorList>
    </citation>
    <scope>NUCLEOTIDE SEQUENCE [LARGE SCALE GENOMIC DNA]</scope>
    <source>
        <tissue evidence="2">Muscle</tissue>
    </source>
</reference>
<proteinExistence type="predicted"/>
<name>A0A5B7ID26_PORTR</name>
<organism evidence="2 3">
    <name type="scientific">Portunus trituberculatus</name>
    <name type="common">Swimming crab</name>
    <name type="synonym">Neptunus trituberculatus</name>
    <dbReference type="NCBI Taxonomy" id="210409"/>
    <lineage>
        <taxon>Eukaryota</taxon>
        <taxon>Metazoa</taxon>
        <taxon>Ecdysozoa</taxon>
        <taxon>Arthropoda</taxon>
        <taxon>Crustacea</taxon>
        <taxon>Multicrustacea</taxon>
        <taxon>Malacostraca</taxon>
        <taxon>Eumalacostraca</taxon>
        <taxon>Eucarida</taxon>
        <taxon>Decapoda</taxon>
        <taxon>Pleocyemata</taxon>
        <taxon>Brachyura</taxon>
        <taxon>Eubrachyura</taxon>
        <taxon>Portunoidea</taxon>
        <taxon>Portunidae</taxon>
        <taxon>Portuninae</taxon>
        <taxon>Portunus</taxon>
    </lineage>
</organism>
<comment type="caution">
    <text evidence="2">The sequence shown here is derived from an EMBL/GenBank/DDBJ whole genome shotgun (WGS) entry which is preliminary data.</text>
</comment>
<sequence>MDYRTRPPPATHWEPQEPSPWYHTNLGKIRLLPAKSTAGALYCCCCLATIKAKTNSDILENVNESQDDDAPNMTLSPGRQKMPRPLTTYA</sequence>
<dbReference type="AlphaFoldDB" id="A0A5B7ID26"/>
<evidence type="ECO:0000256" key="1">
    <source>
        <dbReference type="SAM" id="MobiDB-lite"/>
    </source>
</evidence>
<protein>
    <submittedName>
        <fullName evidence="2">Uncharacterized protein</fullName>
    </submittedName>
</protein>
<evidence type="ECO:0000313" key="3">
    <source>
        <dbReference type="Proteomes" id="UP000324222"/>
    </source>
</evidence>